<evidence type="ECO:0000313" key="1">
    <source>
        <dbReference type="EMBL" id="MBB5202202.1"/>
    </source>
</evidence>
<comment type="caution">
    <text evidence="1">The sequence shown here is derived from an EMBL/GenBank/DDBJ whole genome shotgun (WGS) entry which is preliminary data.</text>
</comment>
<organism evidence="1 2">
    <name type="scientific">Glaciimonas immobilis</name>
    <dbReference type="NCBI Taxonomy" id="728004"/>
    <lineage>
        <taxon>Bacteria</taxon>
        <taxon>Pseudomonadati</taxon>
        <taxon>Pseudomonadota</taxon>
        <taxon>Betaproteobacteria</taxon>
        <taxon>Burkholderiales</taxon>
        <taxon>Oxalobacteraceae</taxon>
        <taxon>Glaciimonas</taxon>
    </lineage>
</organism>
<keyword evidence="2" id="KW-1185">Reference proteome</keyword>
<gene>
    <name evidence="1" type="ORF">HNR39_004066</name>
</gene>
<sequence>MRHEPVSVAMSAQAGRAEERTFYTANTVHSDALKLTASDPKNLSEQSWRFPKLRYTKPLWDQGGGSLDDRSDEWLIVAGNSKQQQQAI</sequence>
<dbReference type="Proteomes" id="UP000571084">
    <property type="component" value="Unassembled WGS sequence"/>
</dbReference>
<evidence type="ECO:0000313" key="2">
    <source>
        <dbReference type="Proteomes" id="UP000571084"/>
    </source>
</evidence>
<name>A0A840RY99_9BURK</name>
<protein>
    <submittedName>
        <fullName evidence="1">Uncharacterized protein</fullName>
    </submittedName>
</protein>
<dbReference type="RefSeq" id="WP_168057035.1">
    <property type="nucleotide sequence ID" value="NZ_JAAOZT010000013.1"/>
</dbReference>
<dbReference type="AlphaFoldDB" id="A0A840RY99"/>
<accession>A0A840RY99</accession>
<dbReference type="EMBL" id="JACHHQ010000011">
    <property type="protein sequence ID" value="MBB5202202.1"/>
    <property type="molecule type" value="Genomic_DNA"/>
</dbReference>
<reference evidence="1 2" key="1">
    <citation type="submission" date="2020-08" db="EMBL/GenBank/DDBJ databases">
        <title>Genomic Encyclopedia of Type Strains, Phase IV (KMG-IV): sequencing the most valuable type-strain genomes for metagenomic binning, comparative biology and taxonomic classification.</title>
        <authorList>
            <person name="Goeker M."/>
        </authorList>
    </citation>
    <scope>NUCLEOTIDE SEQUENCE [LARGE SCALE GENOMIC DNA]</scope>
    <source>
        <strain evidence="1 2">DSM 23240</strain>
    </source>
</reference>
<proteinExistence type="predicted"/>